<dbReference type="Gene3D" id="3.40.50.1000">
    <property type="entry name" value="HAD superfamily/HAD-like"/>
    <property type="match status" value="1"/>
</dbReference>
<dbReference type="PRINTS" id="PR00119">
    <property type="entry name" value="CATATPASE"/>
</dbReference>
<dbReference type="PRINTS" id="PR00943">
    <property type="entry name" value="CUATPASE"/>
</dbReference>
<dbReference type="InterPro" id="IPR056236">
    <property type="entry name" value="HMA_PCA1"/>
</dbReference>
<dbReference type="Gene3D" id="2.70.150.10">
    <property type="entry name" value="Calcium-transporting ATPase, cytoplasmic transduction domain A"/>
    <property type="match status" value="1"/>
</dbReference>
<feature type="transmembrane region" description="Helical" evidence="7">
    <location>
        <begin position="1050"/>
        <end position="1071"/>
    </location>
</feature>
<evidence type="ECO:0000256" key="7">
    <source>
        <dbReference type="RuleBase" id="RU362081"/>
    </source>
</evidence>
<dbReference type="SUPFAM" id="SSF55008">
    <property type="entry name" value="HMA, heavy metal-associated domain"/>
    <property type="match status" value="1"/>
</dbReference>
<dbReference type="EMBL" id="QZAL01000217">
    <property type="protein sequence ID" value="THW33230.1"/>
    <property type="molecule type" value="Genomic_DNA"/>
</dbReference>
<feature type="transmembrane region" description="Helical" evidence="7">
    <location>
        <begin position="455"/>
        <end position="475"/>
    </location>
</feature>
<dbReference type="GO" id="GO:0016887">
    <property type="term" value="F:ATP hydrolysis activity"/>
    <property type="evidence" value="ECO:0007669"/>
    <property type="project" value="InterPro"/>
</dbReference>
<keyword evidence="6 7" id="KW-0472">Membrane</keyword>
<keyword evidence="7" id="KW-0547">Nucleotide-binding</keyword>
<evidence type="ECO:0000259" key="8">
    <source>
        <dbReference type="PROSITE" id="PS50846"/>
    </source>
</evidence>
<comment type="caution">
    <text evidence="9">The sequence shown here is derived from an EMBL/GenBank/DDBJ whole genome shotgun (WGS) entry which is preliminary data.</text>
</comment>
<dbReference type="InterPro" id="IPR044492">
    <property type="entry name" value="P_typ_ATPase_HD_dom"/>
</dbReference>
<gene>
    <name evidence="10" type="ORF">D6C78_08960</name>
    <name evidence="9" type="ORF">D6D22_09223</name>
</gene>
<protein>
    <submittedName>
        <fullName evidence="9">Heavy metal translocatin</fullName>
    </submittedName>
</protein>
<evidence type="ECO:0000256" key="6">
    <source>
        <dbReference type="ARBA" id="ARBA00023136"/>
    </source>
</evidence>
<feature type="transmembrane region" description="Helical" evidence="7">
    <location>
        <begin position="426"/>
        <end position="443"/>
    </location>
</feature>
<dbReference type="InterPro" id="IPR036412">
    <property type="entry name" value="HAD-like_sf"/>
</dbReference>
<feature type="transmembrane region" description="Helical" evidence="7">
    <location>
        <begin position="675"/>
        <end position="696"/>
    </location>
</feature>
<dbReference type="InterPro" id="IPR006121">
    <property type="entry name" value="HMA_dom"/>
</dbReference>
<dbReference type="Gene3D" id="3.40.1110.10">
    <property type="entry name" value="Calcium-transporting ATPase, cytoplasmic domain N"/>
    <property type="match status" value="1"/>
</dbReference>
<dbReference type="NCBIfam" id="TIGR01525">
    <property type="entry name" value="ATPase-IB_hvy"/>
    <property type="match status" value="1"/>
</dbReference>
<dbReference type="Pfam" id="PF00122">
    <property type="entry name" value="E1-E2_ATPase"/>
    <property type="match status" value="1"/>
</dbReference>
<dbReference type="InterPro" id="IPR036163">
    <property type="entry name" value="HMA_dom_sf"/>
</dbReference>
<evidence type="ECO:0000313" key="9">
    <source>
        <dbReference type="EMBL" id="THW33230.1"/>
    </source>
</evidence>
<dbReference type="EMBL" id="QZBZ01000292">
    <property type="protein sequence ID" value="TIA31392.1"/>
    <property type="molecule type" value="Genomic_DNA"/>
</dbReference>
<dbReference type="InterPro" id="IPR023298">
    <property type="entry name" value="ATPase_P-typ_TM_dom_sf"/>
</dbReference>
<dbReference type="PROSITE" id="PS50846">
    <property type="entry name" value="HMA_2"/>
    <property type="match status" value="1"/>
</dbReference>
<comment type="subcellular location">
    <subcellularLocation>
        <location evidence="1 7">Membrane</location>
    </subcellularLocation>
</comment>
<feature type="transmembrane region" description="Helical" evidence="7">
    <location>
        <begin position="716"/>
        <end position="739"/>
    </location>
</feature>
<keyword evidence="3 7" id="KW-0479">Metal-binding</keyword>
<dbReference type="GO" id="GO:0019829">
    <property type="term" value="F:ATPase-coupled monoatomic cation transmembrane transporter activity"/>
    <property type="evidence" value="ECO:0007669"/>
    <property type="project" value="InterPro"/>
</dbReference>
<proteinExistence type="inferred from homology"/>
<keyword evidence="5 7" id="KW-1133">Transmembrane helix</keyword>
<evidence type="ECO:0000313" key="10">
    <source>
        <dbReference type="EMBL" id="TIA31392.1"/>
    </source>
</evidence>
<dbReference type="GO" id="GO:0016020">
    <property type="term" value="C:membrane"/>
    <property type="evidence" value="ECO:0007669"/>
    <property type="project" value="UniProtKB-SubCell"/>
</dbReference>
<dbReference type="SUPFAM" id="SSF81653">
    <property type="entry name" value="Calcium ATPase, transduction domain A"/>
    <property type="match status" value="1"/>
</dbReference>
<dbReference type="InterPro" id="IPR027256">
    <property type="entry name" value="P-typ_ATPase_IB"/>
</dbReference>
<dbReference type="InterPro" id="IPR023214">
    <property type="entry name" value="HAD_sf"/>
</dbReference>
<evidence type="ECO:0000256" key="4">
    <source>
        <dbReference type="ARBA" id="ARBA00022967"/>
    </source>
</evidence>
<feature type="domain" description="HMA" evidence="8">
    <location>
        <begin position="277"/>
        <end position="343"/>
    </location>
</feature>
<comment type="similarity">
    <text evidence="7">Belongs to the cation transport ATPase (P-type) (TC 3.A.3) family. Type IB subfamily.</text>
</comment>
<dbReference type="GO" id="GO:0005524">
    <property type="term" value="F:ATP binding"/>
    <property type="evidence" value="ECO:0007669"/>
    <property type="project" value="UniProtKB-UniRule"/>
</dbReference>
<keyword evidence="7" id="KW-0067">ATP-binding</keyword>
<evidence type="ECO:0000313" key="11">
    <source>
        <dbReference type="Proteomes" id="UP000308724"/>
    </source>
</evidence>
<dbReference type="InterPro" id="IPR001757">
    <property type="entry name" value="P_typ_ATPase"/>
</dbReference>
<dbReference type="InterPro" id="IPR023299">
    <property type="entry name" value="ATPase_P-typ_cyto_dom_N"/>
</dbReference>
<dbReference type="Gene3D" id="3.30.70.100">
    <property type="match status" value="1"/>
</dbReference>
<dbReference type="AlphaFoldDB" id="A0A4S9BXE1"/>
<dbReference type="Proteomes" id="UP000310687">
    <property type="component" value="Unassembled WGS sequence"/>
</dbReference>
<dbReference type="InterPro" id="IPR059000">
    <property type="entry name" value="ATPase_P-type_domA"/>
</dbReference>
<dbReference type="SFLD" id="SFLDF00027">
    <property type="entry name" value="p-type_atpase"/>
    <property type="match status" value="1"/>
</dbReference>
<sequence>MSSGCCPSESSDDERCSGEICDGTHANVPAASLCARPNALFAEKCISAAAAVECRAACDHEALQGADPTRADAPYAAREHHHAHDAKDHHQSDACSTHLKAAFDRYTQFLEQALCVCKRVQAEISFACDGAKLAQEPGRVPKTSLHASCSTSAVERLPHAKARHRHAARGKHCGHATATLTPALKVSSDGCCAVEKPIDDCCDKEPTSDSCGKKPIDDRCASDIQAGGCCTTEKAPHAPHPGSGGCRTPKGQHQAVFSHRTRATAAGDVEKQAPGTDPVTFSVAGMDCSGCGNILARAFDGVPGVTNVNVTFINGTATCDIDTRVIDVNEVLRLVERATKYKLTVANNTYPTLDIVMDTATAQQLSHDMPNGVLDFNPISKRHYSVTYDDSVIGARALMAAMPGASLAPPSQDASLTAGQVRLRNVFWATLISFVLTIPVVVLSWADPPLSEHTILYISIVLATLVQGISVTEFYRPALSALIYNRVVEMDMLVVISITAAYGYSIVAFALILSGEGNDTIEPLFETSTLLISLILLGRLVAAYARKRAVAAVSLRSLQSATATLVVDNESSMEVDARLLEIGDTILIGPHSQIVTDGLVSAGASDVDESMITGEALPIPKIVGDAVVAGTLNQGGALSVVIGRLPGKNTVTDIADLVEQAQSKKPRVQDLADKVAGFFIPVVVTVSIIVTIIWVVVELKVRNRSAGRAVGNAITYGVAVLAISCPCALGLAVPMVLVISGGVAARMGIIVKTADVVERGFRCTDVIFDKTGTLTENTLDIVAERIFGRDGFKTAEILGLVRAMATGNGHPISRMLELALANRGIAAAELDSVESIPGAGVQTEWNGKTIRGGNPHWLQVDQVEDVSRLASQGLAMYCVADDSGLLAVFGLKTSVRTEAQYVVQELHSRQISVHVVSGDGTVAVEAVASELGIPLEHVASRQKPEDKQNYIRRLKDAGKTVLFCGDGTNDAVAVAEAHVGVQIESSSDVTRATADVILLGDLKGVPILLDISKAAFHRILFNFLWAALYNVFAILLASGAFVYFRIPPAYAGLGELVSVLPVVITAATLLMKKFA</sequence>
<feature type="transmembrane region" description="Helical" evidence="7">
    <location>
        <begin position="1019"/>
        <end position="1044"/>
    </location>
</feature>
<dbReference type="PANTHER" id="PTHR46594:SF4">
    <property type="entry name" value="P-TYPE CATION-TRANSPORTING ATPASE"/>
    <property type="match status" value="1"/>
</dbReference>
<dbReference type="SUPFAM" id="SSF81665">
    <property type="entry name" value="Calcium ATPase, transmembrane domain M"/>
    <property type="match status" value="1"/>
</dbReference>
<dbReference type="GO" id="GO:0046872">
    <property type="term" value="F:metal ion binding"/>
    <property type="evidence" value="ECO:0007669"/>
    <property type="project" value="UniProtKB-KW"/>
</dbReference>
<accession>A0A4S9BXE1</accession>
<dbReference type="SUPFAM" id="SSF56784">
    <property type="entry name" value="HAD-like"/>
    <property type="match status" value="1"/>
</dbReference>
<keyword evidence="2 7" id="KW-0812">Transmembrane</keyword>
<evidence type="ECO:0000256" key="5">
    <source>
        <dbReference type="ARBA" id="ARBA00022989"/>
    </source>
</evidence>
<dbReference type="Proteomes" id="UP000308724">
    <property type="component" value="Unassembled WGS sequence"/>
</dbReference>
<reference evidence="11 12" key="1">
    <citation type="submission" date="2018-10" db="EMBL/GenBank/DDBJ databases">
        <title>Fifty Aureobasidium pullulans genomes reveal a recombining polyextremotolerant generalist.</title>
        <authorList>
            <person name="Gostincar C."/>
            <person name="Turk M."/>
            <person name="Zajc J."/>
            <person name="Gunde-Cimerman N."/>
        </authorList>
    </citation>
    <scope>NUCLEOTIDE SEQUENCE [LARGE SCALE GENOMIC DNA]</scope>
    <source>
        <strain evidence="9 12">EXF-11013</strain>
        <strain evidence="10 11">EXF-1645</strain>
    </source>
</reference>
<dbReference type="SFLD" id="SFLDG00002">
    <property type="entry name" value="C1.7:_P-type_atpase_like"/>
    <property type="match status" value="1"/>
</dbReference>
<evidence type="ECO:0000256" key="3">
    <source>
        <dbReference type="ARBA" id="ARBA00022723"/>
    </source>
</evidence>
<dbReference type="InterPro" id="IPR018303">
    <property type="entry name" value="ATPase_P-typ_P_site"/>
</dbReference>
<dbReference type="InterPro" id="IPR008250">
    <property type="entry name" value="ATPase_P-typ_transduc_dom_A_sf"/>
</dbReference>
<dbReference type="NCBIfam" id="TIGR01494">
    <property type="entry name" value="ATPase_P-type"/>
    <property type="match status" value="1"/>
</dbReference>
<dbReference type="Pfam" id="PF24534">
    <property type="entry name" value="HMA_PCA1"/>
    <property type="match status" value="1"/>
</dbReference>
<organism evidence="9 12">
    <name type="scientific">Aureobasidium pullulans</name>
    <name type="common">Black yeast</name>
    <name type="synonym">Pullularia pullulans</name>
    <dbReference type="NCBI Taxonomy" id="5580"/>
    <lineage>
        <taxon>Eukaryota</taxon>
        <taxon>Fungi</taxon>
        <taxon>Dikarya</taxon>
        <taxon>Ascomycota</taxon>
        <taxon>Pezizomycotina</taxon>
        <taxon>Dothideomycetes</taxon>
        <taxon>Dothideomycetidae</taxon>
        <taxon>Dothideales</taxon>
        <taxon>Saccotheciaceae</taxon>
        <taxon>Aureobasidium</taxon>
    </lineage>
</organism>
<feature type="transmembrane region" description="Helical" evidence="7">
    <location>
        <begin position="524"/>
        <end position="545"/>
    </location>
</feature>
<dbReference type="NCBIfam" id="TIGR01511">
    <property type="entry name" value="ATPase-IB1_Cu"/>
    <property type="match status" value="1"/>
</dbReference>
<evidence type="ECO:0000256" key="2">
    <source>
        <dbReference type="ARBA" id="ARBA00022692"/>
    </source>
</evidence>
<evidence type="ECO:0000313" key="12">
    <source>
        <dbReference type="Proteomes" id="UP000310687"/>
    </source>
</evidence>
<dbReference type="Pfam" id="PF00702">
    <property type="entry name" value="Hydrolase"/>
    <property type="match status" value="1"/>
</dbReference>
<dbReference type="SFLD" id="SFLDS00003">
    <property type="entry name" value="Haloacid_Dehalogenase"/>
    <property type="match status" value="1"/>
</dbReference>
<keyword evidence="4" id="KW-1278">Translocase</keyword>
<dbReference type="PANTHER" id="PTHR46594">
    <property type="entry name" value="P-TYPE CATION-TRANSPORTING ATPASE"/>
    <property type="match status" value="1"/>
</dbReference>
<dbReference type="PROSITE" id="PS00154">
    <property type="entry name" value="ATPASE_E1_E2"/>
    <property type="match status" value="1"/>
</dbReference>
<name>A0A4S9BXE1_AURPU</name>
<feature type="transmembrane region" description="Helical" evidence="7">
    <location>
        <begin position="487"/>
        <end position="512"/>
    </location>
</feature>
<dbReference type="Pfam" id="PF00403">
    <property type="entry name" value="HMA"/>
    <property type="match status" value="1"/>
</dbReference>
<evidence type="ECO:0000256" key="1">
    <source>
        <dbReference type="ARBA" id="ARBA00004370"/>
    </source>
</evidence>
<dbReference type="CDD" id="cd00371">
    <property type="entry name" value="HMA"/>
    <property type="match status" value="1"/>
</dbReference>